<evidence type="ECO:0000256" key="5">
    <source>
        <dbReference type="ARBA" id="ARBA00023002"/>
    </source>
</evidence>
<keyword evidence="8" id="KW-1185">Reference proteome</keyword>
<keyword evidence="3" id="KW-0285">Flavoprotein</keyword>
<name>A0A1E4U0E5_PACTA</name>
<dbReference type="EMBL" id="KV454012">
    <property type="protein sequence ID" value="ODV97472.1"/>
    <property type="molecule type" value="Genomic_DNA"/>
</dbReference>
<evidence type="ECO:0000259" key="6">
    <source>
        <dbReference type="Pfam" id="PF01266"/>
    </source>
</evidence>
<dbReference type="Gene3D" id="3.30.9.10">
    <property type="entry name" value="D-Amino Acid Oxidase, subunit A, domain 2"/>
    <property type="match status" value="1"/>
</dbReference>
<comment type="similarity">
    <text evidence="2">Belongs to the MSOX/MTOX family.</text>
</comment>
<organism evidence="7 8">
    <name type="scientific">Pachysolen tannophilus NRRL Y-2460</name>
    <dbReference type="NCBI Taxonomy" id="669874"/>
    <lineage>
        <taxon>Eukaryota</taxon>
        <taxon>Fungi</taxon>
        <taxon>Dikarya</taxon>
        <taxon>Ascomycota</taxon>
        <taxon>Saccharomycotina</taxon>
        <taxon>Pichiomycetes</taxon>
        <taxon>Pachysolenaceae</taxon>
        <taxon>Pachysolen</taxon>
    </lineage>
</organism>
<dbReference type="Gene3D" id="3.50.50.60">
    <property type="entry name" value="FAD/NAD(P)-binding domain"/>
    <property type="match status" value="1"/>
</dbReference>
<evidence type="ECO:0000256" key="2">
    <source>
        <dbReference type="ARBA" id="ARBA00010989"/>
    </source>
</evidence>
<dbReference type="InterPro" id="IPR045170">
    <property type="entry name" value="MTOX"/>
</dbReference>
<dbReference type="InterPro" id="IPR036188">
    <property type="entry name" value="FAD/NAD-bd_sf"/>
</dbReference>
<comment type="cofactor">
    <cofactor evidence="1">
        <name>FAD</name>
        <dbReference type="ChEBI" id="CHEBI:57692"/>
    </cofactor>
</comment>
<dbReference type="STRING" id="669874.A0A1E4U0E5"/>
<dbReference type="InterPro" id="IPR006076">
    <property type="entry name" value="FAD-dep_OxRdtase"/>
</dbReference>
<sequence>MTQKVEKNTKIIIVGAGAFGISSAYHLAKNGYNDVTVFDKQPYDVNYYESVTDVADAASSDLNKIVRCSHYDDDYQQLALKSILEWEQWNDLIAKAKDLPAGLTNDFPVYVKSGYTRYYTEDMSKNQKEISSNDSFSRLGLSATQFELEDSKDAFRAKFTGLSKKLDPLDLKGKLDEKGEPIKSHLDITAGFAYASRATYFCYYLAKKHGVKFFLGPERGAFQDFLKENNKVKGITTKDGKSHFAEVVIVACGAWSPSLVPELQPINQATSGNIVLIHIPDERKDLLEKYSVKNFPVVAWKSFEFRQEGGGVFFFPITEPDHYLKFGARHTRWTNPVKTKDGKVISVPLTETSEPSHTAIPADALKTVTDFIEKYMPDVAELPITKTRLCWYAEAVNSDFIIDWVPNVEGLFICGGASAHGFKFLPTIGEFTVNVLEGVKNKYTEKFSWRKPEDNPSDIEKFKNVLEHNTLSSIDLKSIDGTCEKFEKLQLKQ</sequence>
<dbReference type="SUPFAM" id="SSF51905">
    <property type="entry name" value="FAD/NAD(P)-binding domain"/>
    <property type="match status" value="1"/>
</dbReference>
<evidence type="ECO:0000256" key="3">
    <source>
        <dbReference type="ARBA" id="ARBA00022630"/>
    </source>
</evidence>
<dbReference type="GO" id="GO:0050660">
    <property type="term" value="F:flavin adenine dinucleotide binding"/>
    <property type="evidence" value="ECO:0007669"/>
    <property type="project" value="InterPro"/>
</dbReference>
<dbReference type="PANTHER" id="PTHR10961">
    <property type="entry name" value="PEROXISOMAL SARCOSINE OXIDASE"/>
    <property type="match status" value="1"/>
</dbReference>
<gene>
    <name evidence="7" type="ORF">PACTADRAFT_2038</name>
</gene>
<dbReference type="AlphaFoldDB" id="A0A1E4U0E5"/>
<evidence type="ECO:0000313" key="8">
    <source>
        <dbReference type="Proteomes" id="UP000094236"/>
    </source>
</evidence>
<proteinExistence type="inferred from homology"/>
<keyword evidence="5" id="KW-0560">Oxidoreductase</keyword>
<keyword evidence="4" id="KW-0274">FAD</keyword>
<evidence type="ECO:0000256" key="1">
    <source>
        <dbReference type="ARBA" id="ARBA00001974"/>
    </source>
</evidence>
<dbReference type="PANTHER" id="PTHR10961:SF15">
    <property type="entry name" value="FAD DEPENDENT OXIDOREDUCTASE DOMAIN-CONTAINING PROTEIN"/>
    <property type="match status" value="1"/>
</dbReference>
<accession>A0A1E4U0E5</accession>
<protein>
    <recommendedName>
        <fullName evidence="6">FAD dependent oxidoreductase domain-containing protein</fullName>
    </recommendedName>
</protein>
<dbReference type="OrthoDB" id="4025884at2759"/>
<evidence type="ECO:0000313" key="7">
    <source>
        <dbReference type="EMBL" id="ODV97472.1"/>
    </source>
</evidence>
<reference evidence="8" key="1">
    <citation type="submission" date="2016-05" db="EMBL/GenBank/DDBJ databases">
        <title>Comparative genomics of biotechnologically important yeasts.</title>
        <authorList>
            <consortium name="DOE Joint Genome Institute"/>
            <person name="Riley R."/>
            <person name="Haridas S."/>
            <person name="Wolfe K.H."/>
            <person name="Lopes M.R."/>
            <person name="Hittinger C.T."/>
            <person name="Goker M."/>
            <person name="Salamov A."/>
            <person name="Wisecaver J."/>
            <person name="Long T.M."/>
            <person name="Aerts A.L."/>
            <person name="Barry K."/>
            <person name="Choi C."/>
            <person name="Clum A."/>
            <person name="Coughlan A.Y."/>
            <person name="Deshpande S."/>
            <person name="Douglass A.P."/>
            <person name="Hanson S.J."/>
            <person name="Klenk H.-P."/>
            <person name="Labutti K."/>
            <person name="Lapidus A."/>
            <person name="Lindquist E."/>
            <person name="Lipzen A."/>
            <person name="Meier-Kolthoff J.P."/>
            <person name="Ohm R.A."/>
            <person name="Otillar R.P."/>
            <person name="Pangilinan J."/>
            <person name="Peng Y."/>
            <person name="Rokas A."/>
            <person name="Rosa C.A."/>
            <person name="Scheuner C."/>
            <person name="Sibirny A.A."/>
            <person name="Slot J.C."/>
            <person name="Stielow J.B."/>
            <person name="Sun H."/>
            <person name="Kurtzman C.P."/>
            <person name="Blackwell M."/>
            <person name="Grigoriev I.V."/>
            <person name="Jeffries T.W."/>
        </authorList>
    </citation>
    <scope>NUCLEOTIDE SEQUENCE [LARGE SCALE GENOMIC DNA]</scope>
    <source>
        <strain evidence="8">NRRL Y-2460</strain>
    </source>
</reference>
<dbReference type="GO" id="GO:0008115">
    <property type="term" value="F:sarcosine oxidase activity"/>
    <property type="evidence" value="ECO:0007669"/>
    <property type="project" value="TreeGrafter"/>
</dbReference>
<feature type="domain" description="FAD dependent oxidoreductase" evidence="6">
    <location>
        <begin position="10"/>
        <end position="432"/>
    </location>
</feature>
<dbReference type="Proteomes" id="UP000094236">
    <property type="component" value="Unassembled WGS sequence"/>
</dbReference>
<evidence type="ECO:0000256" key="4">
    <source>
        <dbReference type="ARBA" id="ARBA00022827"/>
    </source>
</evidence>
<dbReference type="Pfam" id="PF01266">
    <property type="entry name" value="DAO"/>
    <property type="match status" value="1"/>
</dbReference>